<evidence type="ECO:0000313" key="2">
    <source>
        <dbReference type="Proteomes" id="UP001165368"/>
    </source>
</evidence>
<accession>A0ABS9LDE6</accession>
<gene>
    <name evidence="1" type="ORF">LVY72_22735</name>
</gene>
<protein>
    <submittedName>
        <fullName evidence="1">Uncharacterized protein</fullName>
    </submittedName>
</protein>
<dbReference type="Proteomes" id="UP001165368">
    <property type="component" value="Unassembled WGS sequence"/>
</dbReference>
<reference evidence="1" key="1">
    <citation type="submission" date="2022-01" db="EMBL/GenBank/DDBJ databases">
        <authorList>
            <person name="Jo J.-H."/>
            <person name="Im W.-T."/>
        </authorList>
    </citation>
    <scope>NUCLEOTIDE SEQUENCE</scope>
    <source>
        <strain evidence="1">I2-34</strain>
    </source>
</reference>
<comment type="caution">
    <text evidence="1">The sequence shown here is derived from an EMBL/GenBank/DDBJ whole genome shotgun (WGS) entry which is preliminary data.</text>
</comment>
<name>A0ABS9LDE6_9MICC</name>
<dbReference type="EMBL" id="JAKLTQ010000030">
    <property type="protein sequence ID" value="MCG2624709.1"/>
    <property type="molecule type" value="Genomic_DNA"/>
</dbReference>
<dbReference type="RefSeq" id="WP_237826996.1">
    <property type="nucleotide sequence ID" value="NZ_JAKLTQ010000030.1"/>
</dbReference>
<proteinExistence type="predicted"/>
<evidence type="ECO:0000313" key="1">
    <source>
        <dbReference type="EMBL" id="MCG2624709.1"/>
    </source>
</evidence>
<sequence>MSIPLTSIPPAGGKIPTSAADQADMLLDLVVEELRHLARQDRSCGILVTRTAPGRFCVELSDQVPYGLTWETGT</sequence>
<organism evidence="1 2">
    <name type="scientific">Arthrobacter hankyongi</name>
    <dbReference type="NCBI Taxonomy" id="2904801"/>
    <lineage>
        <taxon>Bacteria</taxon>
        <taxon>Bacillati</taxon>
        <taxon>Actinomycetota</taxon>
        <taxon>Actinomycetes</taxon>
        <taxon>Micrococcales</taxon>
        <taxon>Micrococcaceae</taxon>
        <taxon>Arthrobacter</taxon>
    </lineage>
</organism>
<keyword evidence="2" id="KW-1185">Reference proteome</keyword>